<evidence type="ECO:0000313" key="3">
    <source>
        <dbReference type="EMBL" id="SUS04624.1"/>
    </source>
</evidence>
<sequence length="238" mass="24686">MATIPTEAADYLVFTAASEHAKGKGGNDTIKAGGGSDTVWGGNGNDLLYGEAGNDKMYGDAGNDTVYGGSGNDWILVDSGSDRVYGEDGNDHIRVIGGGSQTVDGGAGNDYLWAKTDTAATRTYTGGSGADFFEISTLTYGNLGGGHGIKPLGKVVLTDFNPSQGDVLSLVYIHDTLWGRGSLYYDKANHTLHLKGFAGSGHGEYGQIVFPAGLSEKDIASHLLIDFGDAVGQHSVLV</sequence>
<dbReference type="PANTHER" id="PTHR38340">
    <property type="entry name" value="S-LAYER PROTEIN"/>
    <property type="match status" value="1"/>
</dbReference>
<organism evidence="3">
    <name type="scientific">metagenome</name>
    <dbReference type="NCBI Taxonomy" id="256318"/>
    <lineage>
        <taxon>unclassified sequences</taxon>
        <taxon>metagenomes</taxon>
    </lineage>
</organism>
<comment type="subcellular location">
    <subcellularLocation>
        <location evidence="1">Secreted</location>
    </subcellularLocation>
</comment>
<dbReference type="Pfam" id="PF00353">
    <property type="entry name" value="HemolysinCabind"/>
    <property type="match status" value="2"/>
</dbReference>
<dbReference type="PRINTS" id="PR00313">
    <property type="entry name" value="CABNDNGRPT"/>
</dbReference>
<dbReference type="GO" id="GO:0005509">
    <property type="term" value="F:calcium ion binding"/>
    <property type="evidence" value="ECO:0007669"/>
    <property type="project" value="InterPro"/>
</dbReference>
<dbReference type="SUPFAM" id="SSF51120">
    <property type="entry name" value="beta-Roll"/>
    <property type="match status" value="1"/>
</dbReference>
<name>A0A380TA37_9ZZZZ</name>
<dbReference type="PANTHER" id="PTHR38340:SF1">
    <property type="entry name" value="S-LAYER PROTEIN"/>
    <property type="match status" value="1"/>
</dbReference>
<dbReference type="GO" id="GO:0005576">
    <property type="term" value="C:extracellular region"/>
    <property type="evidence" value="ECO:0007669"/>
    <property type="project" value="UniProtKB-SubCell"/>
</dbReference>
<proteinExistence type="predicted"/>
<protein>
    <submittedName>
        <fullName evidence="3">Uncharacterized protein</fullName>
    </submittedName>
</protein>
<dbReference type="EMBL" id="UIDG01000042">
    <property type="protein sequence ID" value="SUS04624.1"/>
    <property type="molecule type" value="Genomic_DNA"/>
</dbReference>
<gene>
    <name evidence="3" type="ORF">DF3PB_1360007</name>
</gene>
<evidence type="ECO:0000256" key="1">
    <source>
        <dbReference type="ARBA" id="ARBA00004613"/>
    </source>
</evidence>
<dbReference type="AlphaFoldDB" id="A0A380TA37"/>
<reference evidence="3" key="1">
    <citation type="submission" date="2018-07" db="EMBL/GenBank/DDBJ databases">
        <authorList>
            <person name="Quirk P.G."/>
            <person name="Krulwich T.A."/>
        </authorList>
    </citation>
    <scope>NUCLEOTIDE SEQUENCE</scope>
</reference>
<dbReference type="InterPro" id="IPR001343">
    <property type="entry name" value="Hemolysn_Ca-bd"/>
</dbReference>
<keyword evidence="2" id="KW-0964">Secreted</keyword>
<accession>A0A380TA37</accession>
<dbReference type="InterPro" id="IPR011049">
    <property type="entry name" value="Serralysin-like_metalloprot_C"/>
</dbReference>
<dbReference type="Gene3D" id="2.150.10.10">
    <property type="entry name" value="Serralysin-like metalloprotease, C-terminal"/>
    <property type="match status" value="2"/>
</dbReference>
<evidence type="ECO:0000256" key="2">
    <source>
        <dbReference type="ARBA" id="ARBA00022525"/>
    </source>
</evidence>
<dbReference type="InterPro" id="IPR050557">
    <property type="entry name" value="RTX_toxin/Mannuronan_C5-epim"/>
</dbReference>